<proteinExistence type="predicted"/>
<sequence>MKSFVSIQYLERVRVPVMRVLPSVAAGRVPSAGTLGALCHSAQARIEKFYARWGHPANTRKTLCRLADVAPSARF</sequence>
<evidence type="ECO:0000313" key="2">
    <source>
        <dbReference type="Proteomes" id="UP001500886"/>
    </source>
</evidence>
<keyword evidence="2" id="KW-1185">Reference proteome</keyword>
<evidence type="ECO:0000313" key="1">
    <source>
        <dbReference type="EMBL" id="GAA2711320.1"/>
    </source>
</evidence>
<name>A0ABP6G1E1_9ACTN</name>
<accession>A0ABP6G1E1</accession>
<organism evidence="1 2">
    <name type="scientific">Streptomyces luteosporeus</name>
    <dbReference type="NCBI Taxonomy" id="173856"/>
    <lineage>
        <taxon>Bacteria</taxon>
        <taxon>Bacillati</taxon>
        <taxon>Actinomycetota</taxon>
        <taxon>Actinomycetes</taxon>
        <taxon>Kitasatosporales</taxon>
        <taxon>Streptomycetaceae</taxon>
        <taxon>Streptomyces</taxon>
    </lineage>
</organism>
<comment type="caution">
    <text evidence="1">The sequence shown here is derived from an EMBL/GenBank/DDBJ whole genome shotgun (WGS) entry which is preliminary data.</text>
</comment>
<reference evidence="2" key="1">
    <citation type="journal article" date="2019" name="Int. J. Syst. Evol. Microbiol.">
        <title>The Global Catalogue of Microorganisms (GCM) 10K type strain sequencing project: providing services to taxonomists for standard genome sequencing and annotation.</title>
        <authorList>
            <consortium name="The Broad Institute Genomics Platform"/>
            <consortium name="The Broad Institute Genome Sequencing Center for Infectious Disease"/>
            <person name="Wu L."/>
            <person name="Ma J."/>
        </authorList>
    </citation>
    <scope>NUCLEOTIDE SEQUENCE [LARGE SCALE GENOMIC DNA]</scope>
    <source>
        <strain evidence="2">JCM 4542</strain>
    </source>
</reference>
<gene>
    <name evidence="1" type="ORF">GCM10010315_12880</name>
</gene>
<dbReference type="Proteomes" id="UP001500886">
    <property type="component" value="Unassembled WGS sequence"/>
</dbReference>
<protein>
    <submittedName>
        <fullName evidence="1">Uncharacterized protein</fullName>
    </submittedName>
</protein>
<dbReference type="EMBL" id="BAAASL010000004">
    <property type="protein sequence ID" value="GAA2711320.1"/>
    <property type="molecule type" value="Genomic_DNA"/>
</dbReference>